<protein>
    <submittedName>
        <fullName evidence="1">Uncharacterized protein</fullName>
    </submittedName>
</protein>
<keyword evidence="2" id="KW-1185">Reference proteome</keyword>
<dbReference type="EMBL" id="CAMGYJ010000002">
    <property type="protein sequence ID" value="CAI0374396.1"/>
    <property type="molecule type" value="Genomic_DNA"/>
</dbReference>
<accession>A0AAV0GNT0</accession>
<gene>
    <name evidence="1" type="ORF">LITE_LOCUS178</name>
</gene>
<name>A0AAV0GNT0_9ROSI</name>
<evidence type="ECO:0000313" key="1">
    <source>
        <dbReference type="EMBL" id="CAI0374396.1"/>
    </source>
</evidence>
<organism evidence="1 2">
    <name type="scientific">Linum tenue</name>
    <dbReference type="NCBI Taxonomy" id="586396"/>
    <lineage>
        <taxon>Eukaryota</taxon>
        <taxon>Viridiplantae</taxon>
        <taxon>Streptophyta</taxon>
        <taxon>Embryophyta</taxon>
        <taxon>Tracheophyta</taxon>
        <taxon>Spermatophyta</taxon>
        <taxon>Magnoliopsida</taxon>
        <taxon>eudicotyledons</taxon>
        <taxon>Gunneridae</taxon>
        <taxon>Pentapetalae</taxon>
        <taxon>rosids</taxon>
        <taxon>fabids</taxon>
        <taxon>Malpighiales</taxon>
        <taxon>Linaceae</taxon>
        <taxon>Linum</taxon>
    </lineage>
</organism>
<dbReference type="Proteomes" id="UP001154282">
    <property type="component" value="Unassembled WGS sequence"/>
</dbReference>
<reference evidence="1" key="1">
    <citation type="submission" date="2022-08" db="EMBL/GenBank/DDBJ databases">
        <authorList>
            <person name="Gutierrez-Valencia J."/>
        </authorList>
    </citation>
    <scope>NUCLEOTIDE SEQUENCE</scope>
</reference>
<sequence>MSTSRRSPSSR</sequence>
<comment type="caution">
    <text evidence="1">The sequence shown here is derived from an EMBL/GenBank/DDBJ whole genome shotgun (WGS) entry which is preliminary data.</text>
</comment>
<evidence type="ECO:0000313" key="2">
    <source>
        <dbReference type="Proteomes" id="UP001154282"/>
    </source>
</evidence>
<proteinExistence type="predicted"/>